<evidence type="ECO:0000313" key="2">
    <source>
        <dbReference type="EMBL" id="CBA11585.1"/>
    </source>
</evidence>
<sequence length="246" mass="24583">MHGPPLVSWLLVLLCTGAGVYCLALAHRAPSGQRAETRGEGLMALGMAAMALPASAVAPPAWWPWLFTAAFGAAGLWALVRRHLHHAVGAGAMVYMALVMVGPSGAMDHMRHMGGTGPMDQVSQLDQAHQVGQLGQAGALGSVAHSAPGGLPLLTGLLLAYYTVYVIGAGVRLVPGAASAVAEPALPEGPVTGGPVTGGPVRHGPVTGGSATRGGPVPAAGAWPAGVLRACRVAMGIGMLAMLLAV</sequence>
<proteinExistence type="predicted"/>
<dbReference type="AlphaFoldDB" id="D1GLW0"/>
<protein>
    <submittedName>
        <fullName evidence="2">Putative integral membrane protein</fullName>
    </submittedName>
</protein>
<name>D1GLW0_9ACTN</name>
<dbReference type="RefSeq" id="WP_033267903.1">
    <property type="nucleotide sequence ID" value="NZ_CP086217.1"/>
</dbReference>
<evidence type="ECO:0000256" key="1">
    <source>
        <dbReference type="SAM" id="Phobius"/>
    </source>
</evidence>
<keyword evidence="1" id="KW-0812">Transmembrane</keyword>
<dbReference type="InterPro" id="IPR033458">
    <property type="entry name" value="DUF5134"/>
</dbReference>
<feature type="transmembrane region" description="Helical" evidence="1">
    <location>
        <begin position="87"/>
        <end position="106"/>
    </location>
</feature>
<feature type="transmembrane region" description="Helical" evidence="1">
    <location>
        <begin position="6"/>
        <end position="27"/>
    </location>
</feature>
<keyword evidence="1" id="KW-0472">Membrane</keyword>
<reference evidence="2" key="1">
    <citation type="journal article" date="2009" name="Chem. Biol.">
        <title>Deciphering biosynthesis of the RNA polymerase inhibitor streptolydigin and generation of glycosylated derivatives.</title>
        <authorList>
            <person name="Olano C."/>
            <person name="Gomez C."/>
            <person name="Perez M."/>
            <person name="Palomino M."/>
            <person name="Pineda-Lucena A."/>
            <person name="Carbajo R.J."/>
            <person name="Brana A.F."/>
            <person name="Mendez C."/>
            <person name="Salas J.A."/>
        </authorList>
    </citation>
    <scope>NUCLEOTIDE SEQUENCE</scope>
    <source>
        <strain evidence="2">NRRL 2433</strain>
    </source>
</reference>
<keyword evidence="1" id="KW-1133">Transmembrane helix</keyword>
<feature type="transmembrane region" description="Helical" evidence="1">
    <location>
        <begin position="153"/>
        <end position="174"/>
    </location>
</feature>
<accession>D1GLW0</accession>
<organism evidence="2">
    <name type="scientific">Streptomyces lydicus</name>
    <dbReference type="NCBI Taxonomy" id="47763"/>
    <lineage>
        <taxon>Bacteria</taxon>
        <taxon>Bacillati</taxon>
        <taxon>Actinomycetota</taxon>
        <taxon>Actinomycetes</taxon>
        <taxon>Kitasatosporales</taxon>
        <taxon>Streptomycetaceae</taxon>
        <taxon>Streptomyces</taxon>
    </lineage>
</organism>
<dbReference type="Pfam" id="PF17197">
    <property type="entry name" value="DUF5134"/>
    <property type="match status" value="1"/>
</dbReference>
<feature type="transmembrane region" description="Helical" evidence="1">
    <location>
        <begin position="62"/>
        <end position="80"/>
    </location>
</feature>
<feature type="transmembrane region" description="Helical" evidence="1">
    <location>
        <begin position="39"/>
        <end position="56"/>
    </location>
</feature>
<dbReference type="EMBL" id="FN433113">
    <property type="protein sequence ID" value="CBA11585.1"/>
    <property type="molecule type" value="Genomic_DNA"/>
</dbReference>